<dbReference type="CDD" id="cd00146">
    <property type="entry name" value="PKD"/>
    <property type="match status" value="3"/>
</dbReference>
<evidence type="ECO:0000313" key="4">
    <source>
        <dbReference type="Proteomes" id="UP000002985"/>
    </source>
</evidence>
<organism evidence="3 4">
    <name type="scientific">Candidatus Jettenia caeni</name>
    <dbReference type="NCBI Taxonomy" id="247490"/>
    <lineage>
        <taxon>Bacteria</taxon>
        <taxon>Pseudomonadati</taxon>
        <taxon>Planctomycetota</taxon>
        <taxon>Candidatus Brocadiia</taxon>
        <taxon>Candidatus Brocadiales</taxon>
        <taxon>Candidatus Brocadiaceae</taxon>
        <taxon>Candidatus Jettenia</taxon>
    </lineage>
</organism>
<dbReference type="Gene3D" id="2.60.40.10">
    <property type="entry name" value="Immunoglobulins"/>
    <property type="match status" value="4"/>
</dbReference>
<dbReference type="Pfam" id="PF13517">
    <property type="entry name" value="FG-GAP_3"/>
    <property type="match status" value="3"/>
</dbReference>
<dbReference type="InterPro" id="IPR022409">
    <property type="entry name" value="PKD/Chitinase_dom"/>
</dbReference>
<dbReference type="PANTHER" id="PTHR46182:SF2">
    <property type="entry name" value="FI19480P1"/>
    <property type="match status" value="1"/>
</dbReference>
<dbReference type="InterPro" id="IPR028994">
    <property type="entry name" value="Integrin_alpha_N"/>
</dbReference>
<dbReference type="GO" id="GO:0016020">
    <property type="term" value="C:membrane"/>
    <property type="evidence" value="ECO:0007669"/>
    <property type="project" value="TreeGrafter"/>
</dbReference>
<dbReference type="Proteomes" id="UP000002985">
    <property type="component" value="Unassembled WGS sequence"/>
</dbReference>
<dbReference type="PROSITE" id="PS50194">
    <property type="entry name" value="FILAMIN_REPEAT"/>
    <property type="match status" value="1"/>
</dbReference>
<keyword evidence="1" id="KW-0732">Signal</keyword>
<evidence type="ECO:0000313" key="3">
    <source>
        <dbReference type="EMBL" id="GAB62700.1"/>
    </source>
</evidence>
<dbReference type="InterPro" id="IPR000601">
    <property type="entry name" value="PKD_dom"/>
</dbReference>
<name>I3ILV5_9BACT</name>
<evidence type="ECO:0000259" key="2">
    <source>
        <dbReference type="PROSITE" id="PS50093"/>
    </source>
</evidence>
<proteinExistence type="predicted"/>
<dbReference type="InterPro" id="IPR013517">
    <property type="entry name" value="FG-GAP"/>
</dbReference>
<dbReference type="PROSITE" id="PS50093">
    <property type="entry name" value="PKD"/>
    <property type="match status" value="1"/>
</dbReference>
<dbReference type="InterPro" id="IPR029865">
    <property type="entry name" value="KIAA0319-like"/>
</dbReference>
<dbReference type="PANTHER" id="PTHR46182">
    <property type="entry name" value="FI19480P1"/>
    <property type="match status" value="1"/>
</dbReference>
<protein>
    <recommendedName>
        <fullName evidence="2">PKD domain-containing protein</fullName>
    </recommendedName>
</protein>
<reference evidence="3 4" key="1">
    <citation type="journal article" date="2012" name="FEBS Lett.">
        <title>Anammox organism KSU-1 expresses a NirK-type copper-containing nitrite reductase instead of a NirS-type with cytochrome cd1.</title>
        <authorList>
            <person name="Hira D."/>
            <person name="Toh H."/>
            <person name="Migita C.T."/>
            <person name="Okubo H."/>
            <person name="Nishiyama T."/>
            <person name="Hattori M."/>
            <person name="Furukawa K."/>
            <person name="Fujii T."/>
        </authorList>
    </citation>
    <scope>NUCLEOTIDE SEQUENCE [LARGE SCALE GENOMIC DNA]</scope>
</reference>
<dbReference type="eggNOG" id="COG0823">
    <property type="taxonomic scope" value="Bacteria"/>
</dbReference>
<dbReference type="InterPro" id="IPR013783">
    <property type="entry name" value="Ig-like_fold"/>
</dbReference>
<comment type="caution">
    <text evidence="3">The sequence shown here is derived from an EMBL/GenBank/DDBJ whole genome shotgun (WGS) entry which is preliminary data.</text>
</comment>
<dbReference type="Pfam" id="PF18911">
    <property type="entry name" value="PKD_4"/>
    <property type="match status" value="1"/>
</dbReference>
<dbReference type="Gene3D" id="2.130.10.130">
    <property type="entry name" value="Integrin alpha, N-terminal"/>
    <property type="match status" value="2"/>
</dbReference>
<evidence type="ECO:0000256" key="1">
    <source>
        <dbReference type="ARBA" id="ARBA00022729"/>
    </source>
</evidence>
<gene>
    <name evidence="3" type="ORF">KSU1_C1104</name>
</gene>
<dbReference type="eggNOG" id="COG3291">
    <property type="taxonomic scope" value="Bacteria"/>
</dbReference>
<keyword evidence="4" id="KW-1185">Reference proteome</keyword>
<accession>I3ILV5</accession>
<dbReference type="Pfam" id="PF22352">
    <property type="entry name" value="K319L-like_PKD"/>
    <property type="match status" value="3"/>
</dbReference>
<dbReference type="AlphaFoldDB" id="I3ILV5"/>
<dbReference type="OrthoDB" id="9816308at2"/>
<dbReference type="GO" id="GO:0031410">
    <property type="term" value="C:cytoplasmic vesicle"/>
    <property type="evidence" value="ECO:0007669"/>
    <property type="project" value="TreeGrafter"/>
</dbReference>
<dbReference type="SMART" id="SM00089">
    <property type="entry name" value="PKD"/>
    <property type="match status" value="4"/>
</dbReference>
<sequence length="880" mass="92819">MLPKILPSVLTMPFAVVLASLLFIVNLATAALPSYDLQIYKQGTWYTGIAMEDIDNDGGLEIIIGNRNTSSAEIWKYNVSTQTLNQTASISFPYHIHDIVAVDVDHDGQKEIIVGIRFEGLYMARFSGSAWNVTQIADGYTWQVLAADFNGDGHVDICQGLDHAYIRIFYGNGVGGFTLGSSPPLERQLGNGWGMNAIDLNSDGRLDLIGVVPQWPDGIGTGYFLRAHLNLDAGGQVTWNSVGPTAPLSYDQNRAQAFLSNSAADIDGNGYIDQAVFFANGRVSIYMGSSSGGQLVWTEQQIAQLPTTDFIDQPSIGISDVNNDGFLDVHVDGGADFNGMVVFLGDGTGMYQQKTLILDHGIGGFLNSTRFGDINGDGYTDICAVRFMGNSYAGFDVLYQTPPSNLPPVANAGTDQSVHVGNTVMLNGSGSSDPNGDLLTYNWTFISKPGGSSATLSDPTLVNPTFTVDKAGTYKVKLVVNDGTVDSVADTVLISTINVKPVANAGDDQSVYVGSLVTLDGSGSSDPDGDQVTYNWAFQSKPQNSSATLNNPTSASPTFTVDKAGTYVVKLIVNDGALNSDPDTVTISNINVAPVADAGMDQAITTIGTTVQLDGTQSYDPDGDPITYQWAFTSIPDGSTASLADADTATPTFTADVHGEYVVQLVVKDTSLLSAQDAVVISFTNIKPVANAGTSQSAVVGDTVTINGSGSTDGNGDNLTYQWSFSSVPDGSNAEIAGPTAITTTFVPDKAGTYVVQLVVNDGIVDSDPSTVQVQVIDEQTAAIQAIQDCEQVIASLNSNVFKNANMQNTLINKLNAVIANIEAGNYEDALGQLRNDVLGKTDGCADSGSPDKNDWIKDCAAQGSVYPCIQHAIVVVEGL</sequence>
<dbReference type="STRING" id="247490.KSU1_C1104"/>
<dbReference type="InterPro" id="IPR035986">
    <property type="entry name" value="PKD_dom_sf"/>
</dbReference>
<dbReference type="EMBL" id="BAFH01000003">
    <property type="protein sequence ID" value="GAB62700.1"/>
    <property type="molecule type" value="Genomic_DNA"/>
</dbReference>
<dbReference type="SUPFAM" id="SSF49299">
    <property type="entry name" value="PKD domain"/>
    <property type="match status" value="4"/>
</dbReference>
<dbReference type="InterPro" id="IPR017868">
    <property type="entry name" value="Filamin/ABP280_repeat-like"/>
</dbReference>
<feature type="domain" description="PKD" evidence="2">
    <location>
        <begin position="500"/>
        <end position="587"/>
    </location>
</feature>
<dbReference type="eggNOG" id="COG3828">
    <property type="taxonomic scope" value="Bacteria"/>
</dbReference>
<dbReference type="SUPFAM" id="SSF69318">
    <property type="entry name" value="Integrin alpha N-terminal domain"/>
    <property type="match status" value="1"/>
</dbReference>